<name>A0A6I4ISN5_9FLAO</name>
<feature type="domain" description="AB hydrolase-1" evidence="2">
    <location>
        <begin position="52"/>
        <end position="262"/>
    </location>
</feature>
<dbReference type="InterPro" id="IPR000073">
    <property type="entry name" value="AB_hydrolase_1"/>
</dbReference>
<evidence type="ECO:0000256" key="1">
    <source>
        <dbReference type="ARBA" id="ARBA00022801"/>
    </source>
</evidence>
<gene>
    <name evidence="3" type="ORF">GOQ30_09475</name>
</gene>
<dbReference type="OrthoDB" id="135231at2"/>
<dbReference type="AlphaFoldDB" id="A0A6I4ISN5"/>
<protein>
    <submittedName>
        <fullName evidence="3">Alpha/beta fold hydrolase</fullName>
    </submittedName>
</protein>
<dbReference type="Proteomes" id="UP000431264">
    <property type="component" value="Unassembled WGS sequence"/>
</dbReference>
<proteinExistence type="predicted"/>
<dbReference type="Gene3D" id="3.40.50.1820">
    <property type="entry name" value="alpha/beta hydrolase"/>
    <property type="match status" value="1"/>
</dbReference>
<dbReference type="SUPFAM" id="SSF53474">
    <property type="entry name" value="alpha/beta-Hydrolases"/>
    <property type="match status" value="1"/>
</dbReference>
<sequence>MKNIFLTIAPLLFISSCSNKIMQSGTSYKETKIDLSTHNLTAYSIIHNTKYLMVFESGLGDNHTIWDKKSVAIKISSKSDVLLYDRAGYGKSKKGTAPRNIAKLSEELDSTINKFSNGRKVILVGHSLGGFIIRDYAIKNPAKIAGLLFIDPSHENFNRPSQTQENLITFLVGLKSVGSKMEAKQLIEDAQYMATLENLPNVPVIVLTSMKQDDTNINADKAYNKTRQDWYNAHELLNNGVTDFTHIQTTNSSHYIMNDEPNLIIESLNLLLSKLP</sequence>
<evidence type="ECO:0000259" key="2">
    <source>
        <dbReference type="Pfam" id="PF00561"/>
    </source>
</evidence>
<dbReference type="RefSeq" id="WP_140997766.1">
    <property type="nucleotide sequence ID" value="NZ_VDCZ01000006.1"/>
</dbReference>
<dbReference type="PANTHER" id="PTHR46118">
    <property type="entry name" value="PROTEIN ABHD11"/>
    <property type="match status" value="1"/>
</dbReference>
<dbReference type="Pfam" id="PF00561">
    <property type="entry name" value="Abhydrolase_1"/>
    <property type="match status" value="1"/>
</dbReference>
<evidence type="ECO:0000313" key="4">
    <source>
        <dbReference type="Proteomes" id="UP000431264"/>
    </source>
</evidence>
<keyword evidence="1 3" id="KW-0378">Hydrolase</keyword>
<accession>A0A6I4ISN5</accession>
<dbReference type="PROSITE" id="PS51257">
    <property type="entry name" value="PROKAR_LIPOPROTEIN"/>
    <property type="match status" value="1"/>
</dbReference>
<dbReference type="GO" id="GO:0052689">
    <property type="term" value="F:carboxylic ester hydrolase activity"/>
    <property type="evidence" value="ECO:0007669"/>
    <property type="project" value="TreeGrafter"/>
</dbReference>
<reference evidence="4" key="1">
    <citation type="submission" date="2019-05" db="EMBL/GenBank/DDBJ databases">
        <title>Flavobacterium profundi sp. nov., isolated from a deep-sea seamount.</title>
        <authorList>
            <person name="Zhang D.-C."/>
        </authorList>
    </citation>
    <scope>NUCLEOTIDE SEQUENCE [LARGE SCALE GENOMIC DNA]</scope>
    <source>
        <strain evidence="4">TP390</strain>
    </source>
</reference>
<dbReference type="InterPro" id="IPR029058">
    <property type="entry name" value="AB_hydrolase_fold"/>
</dbReference>
<keyword evidence="4" id="KW-1185">Reference proteome</keyword>
<dbReference type="EMBL" id="WQLW01000006">
    <property type="protein sequence ID" value="MVO09387.1"/>
    <property type="molecule type" value="Genomic_DNA"/>
</dbReference>
<comment type="caution">
    <text evidence="3">The sequence shown here is derived from an EMBL/GenBank/DDBJ whole genome shotgun (WGS) entry which is preliminary data.</text>
</comment>
<evidence type="ECO:0000313" key="3">
    <source>
        <dbReference type="EMBL" id="MVO09387.1"/>
    </source>
</evidence>
<organism evidence="3 4">
    <name type="scientific">Flavobacterium profundi</name>
    <dbReference type="NCBI Taxonomy" id="1774945"/>
    <lineage>
        <taxon>Bacteria</taxon>
        <taxon>Pseudomonadati</taxon>
        <taxon>Bacteroidota</taxon>
        <taxon>Flavobacteriia</taxon>
        <taxon>Flavobacteriales</taxon>
        <taxon>Flavobacteriaceae</taxon>
        <taxon>Flavobacterium</taxon>
    </lineage>
</organism>
<dbReference type="PANTHER" id="PTHR46118:SF4">
    <property type="entry name" value="PROTEIN ABHD11"/>
    <property type="match status" value="1"/>
</dbReference>